<comment type="subcellular location">
    <subcellularLocation>
        <location evidence="12">Cell membrane</location>
        <topology evidence="12">Single-pass membrane protein</topology>
    </subcellularLocation>
    <subcellularLocation>
        <location evidence="11">Endomembrane system</location>
        <topology evidence="11">Single-pass membrane protein</topology>
    </subcellularLocation>
</comment>
<gene>
    <name evidence="12" type="primary">atpF</name>
    <name evidence="14" type="ORF">A2626_02715</name>
</gene>
<evidence type="ECO:0000256" key="5">
    <source>
        <dbReference type="ARBA" id="ARBA00022781"/>
    </source>
</evidence>
<comment type="caution">
    <text evidence="14">The sequence shown here is derived from an EMBL/GenBank/DDBJ whole genome shotgun (WGS) entry which is preliminary data.</text>
</comment>
<evidence type="ECO:0000256" key="9">
    <source>
        <dbReference type="ARBA" id="ARBA00023310"/>
    </source>
</evidence>
<dbReference type="GO" id="GO:0045259">
    <property type="term" value="C:proton-transporting ATP synthase complex"/>
    <property type="evidence" value="ECO:0007669"/>
    <property type="project" value="UniProtKB-KW"/>
</dbReference>
<evidence type="ECO:0000256" key="3">
    <source>
        <dbReference type="ARBA" id="ARBA00022547"/>
    </source>
</evidence>
<dbReference type="HAMAP" id="MF_01398">
    <property type="entry name" value="ATP_synth_b_bprime"/>
    <property type="match status" value="1"/>
</dbReference>
<evidence type="ECO:0000256" key="8">
    <source>
        <dbReference type="ARBA" id="ARBA00023136"/>
    </source>
</evidence>
<dbReference type="GO" id="GO:0005886">
    <property type="term" value="C:plasma membrane"/>
    <property type="evidence" value="ECO:0007669"/>
    <property type="project" value="UniProtKB-SubCell"/>
</dbReference>
<evidence type="ECO:0000313" key="14">
    <source>
        <dbReference type="EMBL" id="OGZ19621.1"/>
    </source>
</evidence>
<keyword evidence="5 12" id="KW-0375">Hydrogen ion transport</keyword>
<keyword evidence="7 12" id="KW-0406">Ion transport</keyword>
<evidence type="ECO:0000256" key="11">
    <source>
        <dbReference type="ARBA" id="ARBA00037847"/>
    </source>
</evidence>
<protein>
    <recommendedName>
        <fullName evidence="12">ATP synthase subunit b</fullName>
    </recommendedName>
    <alternativeName>
        <fullName evidence="12">ATP synthase F(0) sector subunit b</fullName>
    </alternativeName>
    <alternativeName>
        <fullName evidence="12">ATPase subunit I</fullName>
    </alternativeName>
    <alternativeName>
        <fullName evidence="12">F-type ATPase subunit b</fullName>
        <shortName evidence="12">F-ATPase subunit b</shortName>
    </alternativeName>
</protein>
<organism evidence="14 15">
    <name type="scientific">Candidatus Nealsonbacteria bacterium RIFCSPHIGHO2_01_FULL_38_55</name>
    <dbReference type="NCBI Taxonomy" id="1801664"/>
    <lineage>
        <taxon>Bacteria</taxon>
        <taxon>Candidatus Nealsoniibacteriota</taxon>
    </lineage>
</organism>
<keyword evidence="3 12" id="KW-0138">CF(0)</keyword>
<evidence type="ECO:0000256" key="6">
    <source>
        <dbReference type="ARBA" id="ARBA00022989"/>
    </source>
</evidence>
<reference evidence="14 15" key="1">
    <citation type="journal article" date="2016" name="Nat. Commun.">
        <title>Thousands of microbial genomes shed light on interconnected biogeochemical processes in an aquifer system.</title>
        <authorList>
            <person name="Anantharaman K."/>
            <person name="Brown C.T."/>
            <person name="Hug L.A."/>
            <person name="Sharon I."/>
            <person name="Castelle C.J."/>
            <person name="Probst A.J."/>
            <person name="Thomas B.C."/>
            <person name="Singh A."/>
            <person name="Wilkins M.J."/>
            <person name="Karaoz U."/>
            <person name="Brodie E.L."/>
            <person name="Williams K.H."/>
            <person name="Hubbard S.S."/>
            <person name="Banfield J.F."/>
        </authorList>
    </citation>
    <scope>NUCLEOTIDE SEQUENCE [LARGE SCALE GENOMIC DNA]</scope>
</reference>
<comment type="function">
    <text evidence="12">Component of the F(0) channel, it forms part of the peripheral stalk, linking F(1) to F(0).</text>
</comment>
<keyword evidence="12" id="KW-1003">Cell membrane</keyword>
<accession>A0A1G2E2Z2</accession>
<evidence type="ECO:0000256" key="1">
    <source>
        <dbReference type="ARBA" id="ARBA00005513"/>
    </source>
</evidence>
<dbReference type="Proteomes" id="UP000177360">
    <property type="component" value="Unassembled WGS sequence"/>
</dbReference>
<dbReference type="InterPro" id="IPR002146">
    <property type="entry name" value="ATP_synth_b/b'su_bac/chlpt"/>
</dbReference>
<keyword evidence="6 12" id="KW-1133">Transmembrane helix</keyword>
<dbReference type="EMBL" id="MHLZ01000025">
    <property type="protein sequence ID" value="OGZ19621.1"/>
    <property type="molecule type" value="Genomic_DNA"/>
</dbReference>
<comment type="similarity">
    <text evidence="1 12 13">Belongs to the ATPase B chain family.</text>
</comment>
<dbReference type="GO" id="GO:0046961">
    <property type="term" value="F:proton-transporting ATPase activity, rotational mechanism"/>
    <property type="evidence" value="ECO:0007669"/>
    <property type="project" value="TreeGrafter"/>
</dbReference>
<comment type="function">
    <text evidence="10 12">F(1)F(0) ATP synthase produces ATP from ADP in the presence of a proton or sodium gradient. F-type ATPases consist of two structural domains, F(1) containing the extramembraneous catalytic core and F(0) containing the membrane proton channel, linked together by a central stalk and a peripheral stalk. During catalysis, ATP synthesis in the catalytic domain of F(1) is coupled via a rotary mechanism of the central stalk subunits to proton translocation.</text>
</comment>
<dbReference type="PANTHER" id="PTHR33445:SF2">
    <property type="entry name" value="ATP SYNTHASE SUBUNIT B', CHLOROPLASTIC"/>
    <property type="match status" value="1"/>
</dbReference>
<comment type="subunit">
    <text evidence="12">F-type ATPases have 2 components, F(1) - the catalytic core - and F(0) - the membrane proton channel. F(1) has five subunits: alpha(3), beta(3), gamma(1), delta(1), epsilon(1). F(0) has three main subunits: a(1), b(2) and c(10-14). The alpha and beta chains form an alternating ring which encloses part of the gamma chain. F(1) is attached to F(0) by a central stalk formed by the gamma and epsilon chains, while a peripheral stalk is formed by the delta and b chains.</text>
</comment>
<dbReference type="Pfam" id="PF00430">
    <property type="entry name" value="ATP-synt_B"/>
    <property type="match status" value="1"/>
</dbReference>
<evidence type="ECO:0000313" key="15">
    <source>
        <dbReference type="Proteomes" id="UP000177360"/>
    </source>
</evidence>
<keyword evidence="4 12" id="KW-0812">Transmembrane</keyword>
<dbReference type="CDD" id="cd06503">
    <property type="entry name" value="ATP-synt_Fo_b"/>
    <property type="match status" value="1"/>
</dbReference>
<proteinExistence type="inferred from homology"/>
<keyword evidence="8 12" id="KW-0472">Membrane</keyword>
<dbReference type="InterPro" id="IPR050059">
    <property type="entry name" value="ATP_synthase_B_chain"/>
</dbReference>
<evidence type="ECO:0000256" key="12">
    <source>
        <dbReference type="HAMAP-Rule" id="MF_01398"/>
    </source>
</evidence>
<dbReference type="GO" id="GO:0012505">
    <property type="term" value="C:endomembrane system"/>
    <property type="evidence" value="ECO:0007669"/>
    <property type="project" value="UniProtKB-SubCell"/>
</dbReference>
<dbReference type="PANTHER" id="PTHR33445">
    <property type="entry name" value="ATP SYNTHASE SUBUNIT B', CHLOROPLASTIC"/>
    <property type="match status" value="1"/>
</dbReference>
<dbReference type="GO" id="GO:0046933">
    <property type="term" value="F:proton-transporting ATP synthase activity, rotational mechanism"/>
    <property type="evidence" value="ECO:0007669"/>
    <property type="project" value="UniProtKB-UniRule"/>
</dbReference>
<sequence>MGEFLSQFGISWKLLLSQLINFALILIVLRIFIYKPLLNVLKERREKIEKGLMKAEECDVRLKEVDEMAKGKLREVDERCVILLSQTDARKKQLEAEIILKAKQKEEELLKRAEIMADSRKKEMYEGLKMEAGQIIRSVIAKAIKDEPEQIDEKLIKKTVDALVKDFRD</sequence>
<keyword evidence="9 12" id="KW-0066">ATP synthesis</keyword>
<evidence type="ECO:0000256" key="2">
    <source>
        <dbReference type="ARBA" id="ARBA00022448"/>
    </source>
</evidence>
<evidence type="ECO:0000256" key="13">
    <source>
        <dbReference type="RuleBase" id="RU003848"/>
    </source>
</evidence>
<keyword evidence="2 12" id="KW-0813">Transport</keyword>
<evidence type="ECO:0000256" key="4">
    <source>
        <dbReference type="ARBA" id="ARBA00022692"/>
    </source>
</evidence>
<name>A0A1G2E2Z2_9BACT</name>
<feature type="transmembrane region" description="Helical" evidence="12">
    <location>
        <begin position="12"/>
        <end position="33"/>
    </location>
</feature>
<evidence type="ECO:0000256" key="10">
    <source>
        <dbReference type="ARBA" id="ARBA00025198"/>
    </source>
</evidence>
<evidence type="ECO:0000256" key="7">
    <source>
        <dbReference type="ARBA" id="ARBA00023065"/>
    </source>
</evidence>
<dbReference type="AlphaFoldDB" id="A0A1G2E2Z2"/>